<protein>
    <submittedName>
        <fullName evidence="5">AAA family ATPase</fullName>
    </submittedName>
</protein>
<gene>
    <name evidence="5" type="ORF">F8144_37255</name>
</gene>
<dbReference type="Gene3D" id="1.25.40.10">
    <property type="entry name" value="Tetratricopeptide repeat domain"/>
    <property type="match status" value="1"/>
</dbReference>
<dbReference type="AlphaFoldDB" id="A0A7J5D4S8"/>
<dbReference type="InterPro" id="IPR000792">
    <property type="entry name" value="Tscrpt_reg_LuxR_C"/>
</dbReference>
<dbReference type="Pfam" id="PF13191">
    <property type="entry name" value="AAA_16"/>
    <property type="match status" value="1"/>
</dbReference>
<accession>A0A7J5D4S8</accession>
<dbReference type="PANTHER" id="PTHR16305">
    <property type="entry name" value="TESTICULAR SOLUBLE ADENYLYL CYCLASE"/>
    <property type="match status" value="1"/>
</dbReference>
<dbReference type="InterPro" id="IPR036388">
    <property type="entry name" value="WH-like_DNA-bd_sf"/>
</dbReference>
<feature type="domain" description="HTH luxR-type" evidence="4">
    <location>
        <begin position="916"/>
        <end position="981"/>
    </location>
</feature>
<dbReference type="SUPFAM" id="SSF46894">
    <property type="entry name" value="C-terminal effector domain of the bipartite response regulators"/>
    <property type="match status" value="1"/>
</dbReference>
<dbReference type="PRINTS" id="PR00038">
    <property type="entry name" value="HTHLUXR"/>
</dbReference>
<evidence type="ECO:0000259" key="4">
    <source>
        <dbReference type="PROSITE" id="PS50043"/>
    </source>
</evidence>
<dbReference type="InterPro" id="IPR011990">
    <property type="entry name" value="TPR-like_helical_dom_sf"/>
</dbReference>
<evidence type="ECO:0000256" key="1">
    <source>
        <dbReference type="ARBA" id="ARBA00022741"/>
    </source>
</evidence>
<keyword evidence="1" id="KW-0547">Nucleotide-binding</keyword>
<dbReference type="Pfam" id="PF00196">
    <property type="entry name" value="GerE"/>
    <property type="match status" value="1"/>
</dbReference>
<dbReference type="SUPFAM" id="SSF52540">
    <property type="entry name" value="P-loop containing nucleoside triphosphate hydrolases"/>
    <property type="match status" value="1"/>
</dbReference>
<dbReference type="GO" id="GO:0005524">
    <property type="term" value="F:ATP binding"/>
    <property type="evidence" value="ECO:0007669"/>
    <property type="project" value="UniProtKB-KW"/>
</dbReference>
<dbReference type="CDD" id="cd06170">
    <property type="entry name" value="LuxR_C_like"/>
    <property type="match status" value="1"/>
</dbReference>
<evidence type="ECO:0000256" key="2">
    <source>
        <dbReference type="ARBA" id="ARBA00022840"/>
    </source>
</evidence>
<evidence type="ECO:0000313" key="6">
    <source>
        <dbReference type="Proteomes" id="UP000442990"/>
    </source>
</evidence>
<dbReference type="GO" id="GO:0005737">
    <property type="term" value="C:cytoplasm"/>
    <property type="evidence" value="ECO:0007669"/>
    <property type="project" value="TreeGrafter"/>
</dbReference>
<comment type="caution">
    <text evidence="5">The sequence shown here is derived from an EMBL/GenBank/DDBJ whole genome shotgun (WGS) entry which is preliminary data.</text>
</comment>
<dbReference type="SUPFAM" id="SSF48452">
    <property type="entry name" value="TPR-like"/>
    <property type="match status" value="2"/>
</dbReference>
<dbReference type="GO" id="GO:0006355">
    <property type="term" value="P:regulation of DNA-templated transcription"/>
    <property type="evidence" value="ECO:0007669"/>
    <property type="project" value="InterPro"/>
</dbReference>
<dbReference type="Proteomes" id="UP000442990">
    <property type="component" value="Unassembled WGS sequence"/>
</dbReference>
<dbReference type="EMBL" id="WBKG01000045">
    <property type="protein sequence ID" value="KAB1979039.1"/>
    <property type="molecule type" value="Genomic_DNA"/>
</dbReference>
<organism evidence="5 6">
    <name type="scientific">Streptomyces triticiradicis</name>
    <dbReference type="NCBI Taxonomy" id="2651189"/>
    <lineage>
        <taxon>Bacteria</taxon>
        <taxon>Bacillati</taxon>
        <taxon>Actinomycetota</taxon>
        <taxon>Actinomycetes</taxon>
        <taxon>Kitasatosporales</taxon>
        <taxon>Streptomycetaceae</taxon>
        <taxon>Streptomyces</taxon>
    </lineage>
</organism>
<dbReference type="PROSITE" id="PS00622">
    <property type="entry name" value="HTH_LUXR_1"/>
    <property type="match status" value="1"/>
</dbReference>
<evidence type="ECO:0000256" key="3">
    <source>
        <dbReference type="SAM" id="MobiDB-lite"/>
    </source>
</evidence>
<feature type="region of interest" description="Disordered" evidence="3">
    <location>
        <begin position="884"/>
        <end position="920"/>
    </location>
</feature>
<keyword evidence="2" id="KW-0067">ATP-binding</keyword>
<reference evidence="5 6" key="1">
    <citation type="submission" date="2019-09" db="EMBL/GenBank/DDBJ databases">
        <title>Isolation and identification of active actinomycetes.</title>
        <authorList>
            <person name="Yu Z."/>
            <person name="Han C."/>
            <person name="Yu B."/>
        </authorList>
    </citation>
    <scope>NUCLEOTIDE SEQUENCE [LARGE SCALE GENOMIC DNA]</scope>
    <source>
        <strain evidence="5 6">NEAU-H2</strain>
    </source>
</reference>
<feature type="region of interest" description="Disordered" evidence="3">
    <location>
        <begin position="840"/>
        <end position="863"/>
    </location>
</feature>
<dbReference type="PROSITE" id="PS50043">
    <property type="entry name" value="HTH_LUXR_2"/>
    <property type="match status" value="1"/>
</dbReference>
<dbReference type="SMART" id="SM00421">
    <property type="entry name" value="HTH_LUXR"/>
    <property type="match status" value="1"/>
</dbReference>
<name>A0A7J5D4S8_9ACTN</name>
<dbReference type="Gene3D" id="1.10.10.10">
    <property type="entry name" value="Winged helix-like DNA-binding domain superfamily/Winged helix DNA-binding domain"/>
    <property type="match status" value="1"/>
</dbReference>
<dbReference type="InterPro" id="IPR041664">
    <property type="entry name" value="AAA_16"/>
</dbReference>
<evidence type="ECO:0000313" key="5">
    <source>
        <dbReference type="EMBL" id="KAB1979039.1"/>
    </source>
</evidence>
<dbReference type="GO" id="GO:0003677">
    <property type="term" value="F:DNA binding"/>
    <property type="evidence" value="ECO:0007669"/>
    <property type="project" value="InterPro"/>
</dbReference>
<dbReference type="RefSeq" id="WP_151473855.1">
    <property type="nucleotide sequence ID" value="NZ_WBKG01000045.1"/>
</dbReference>
<dbReference type="InterPro" id="IPR016032">
    <property type="entry name" value="Sig_transdc_resp-reg_C-effctor"/>
</dbReference>
<proteinExistence type="predicted"/>
<keyword evidence="6" id="KW-1185">Reference proteome</keyword>
<dbReference type="InterPro" id="IPR027417">
    <property type="entry name" value="P-loop_NTPase"/>
</dbReference>
<dbReference type="PANTHER" id="PTHR16305:SF35">
    <property type="entry name" value="TRANSCRIPTIONAL ACTIVATOR DOMAIN"/>
    <property type="match status" value="1"/>
</dbReference>
<dbReference type="GO" id="GO:0004016">
    <property type="term" value="F:adenylate cyclase activity"/>
    <property type="evidence" value="ECO:0007669"/>
    <property type="project" value="TreeGrafter"/>
</dbReference>
<sequence>MLLVERDNEIAALDGLLGETLAGSGGVAVVTGPVASGKTALLLELAERTAASGGVFLSATGSRAERALPLGLVSQLLYGADIPAGALDEVQSTLDGALAAVAYEVGPGETELEDLGGATGMHPGTLHRLSKVFFDLAAEGPLVIGVDDAHHADAASLLVLLHLAHRLRTAPIMLVFTQCSRPHARRTLFQAELLHQLGGVSVQLRALSEDGVRAVLVERFGENGRFLSADFHRISGGNPLLVRALADDHQSDSSAPAGEAFGRAVATCLFRCESTMRDAAHALAVLGDDAHLQVAADMLGIVAEAAADVLATLEEAGLLLDGRYRDESVRTAVLRAMTPERSAALHASAAAALRNRHATAGQIGRHLVAAGRNEEPWALETLRQAAEEALRDDDVVLAVECLRAALAMCDQCQTIVEIRSALMRAEWRINPAIAARHLPELYEAARVGRLDRRDLTSLVTHLMWQGRLEQAAEVLDDIGVYLAKHGVTPEPETLTVTLMVSQAFPELADRLLPSSLHSEPADLELANSPYLRAAASLAGALSGDFGQDVVEAAEGVLQSCRLDEDTLSALVVALVALIYADRGERALLWCRRLAEDAANRNAPMWTALLGTLQSVSHLRRGELNAAEKCARNALSLIPVQSWAAAAGLPLSAAVTALTALGRLEEAAELLSVPVPDVAFRTPSGLLYLQARGRHHLAAGRVQTALSDFLRCGELMRKWNLDAWNLVPWRVEAAAAILRLGRDQEARHLLEEQLTLTTRQDHRTRGRALSLLAVTVSDVRERARLLAQALDSLRSGGDWYEQLRAATDLGHTYEQMGDHAAARTEYSRVRLLAEMCGLSCNSGGGAEQEEKPAAEPQAGPTDNPALSALQAFLQPLPGAPLRVPVLPRATQGGDATAGPAPGQLTPSLRGPVEREPEPASAKQLTRAERRVVELAVDGHTNRQIASKLFITVSTVEQHLTRAYRKLRVNRRSDLTAHLLSDVAS</sequence>